<keyword evidence="2" id="KW-1185">Reference proteome</keyword>
<dbReference type="EMBL" id="BPLR01008895">
    <property type="protein sequence ID" value="GIY28011.1"/>
    <property type="molecule type" value="Genomic_DNA"/>
</dbReference>
<organism evidence="1 2">
    <name type="scientific">Caerostris extrusa</name>
    <name type="common">Bark spider</name>
    <name type="synonym">Caerostris bankana</name>
    <dbReference type="NCBI Taxonomy" id="172846"/>
    <lineage>
        <taxon>Eukaryota</taxon>
        <taxon>Metazoa</taxon>
        <taxon>Ecdysozoa</taxon>
        <taxon>Arthropoda</taxon>
        <taxon>Chelicerata</taxon>
        <taxon>Arachnida</taxon>
        <taxon>Araneae</taxon>
        <taxon>Araneomorphae</taxon>
        <taxon>Entelegynae</taxon>
        <taxon>Araneoidea</taxon>
        <taxon>Araneidae</taxon>
        <taxon>Caerostris</taxon>
    </lineage>
</organism>
<evidence type="ECO:0000313" key="1">
    <source>
        <dbReference type="EMBL" id="GIY28011.1"/>
    </source>
</evidence>
<comment type="caution">
    <text evidence="1">The sequence shown here is derived from an EMBL/GenBank/DDBJ whole genome shotgun (WGS) entry which is preliminary data.</text>
</comment>
<name>A0AAV4S4M1_CAEEX</name>
<protein>
    <submittedName>
        <fullName evidence="1">Uncharacterized protein</fullName>
    </submittedName>
</protein>
<dbReference type="AlphaFoldDB" id="A0AAV4S4M1"/>
<accession>A0AAV4S4M1</accession>
<evidence type="ECO:0000313" key="2">
    <source>
        <dbReference type="Proteomes" id="UP001054945"/>
    </source>
</evidence>
<reference evidence="1 2" key="1">
    <citation type="submission" date="2021-06" db="EMBL/GenBank/DDBJ databases">
        <title>Caerostris extrusa draft genome.</title>
        <authorList>
            <person name="Kono N."/>
            <person name="Arakawa K."/>
        </authorList>
    </citation>
    <scope>NUCLEOTIDE SEQUENCE [LARGE SCALE GENOMIC DNA]</scope>
</reference>
<sequence>MRAFRSLCFNFVQHEDKGFPFCPYSDTLFFNIFQQKLHNMAHSMLSQDLKMNDINYTSRQQQQLHQLCCSNKHLLRLATVQQLIVTVHLLIVLAVAHCYVRPLIVPPSHLLAIQIIVATVHQIVLQLATSDHCCSCSAKAHFSRISAAAAATGGNGPFLTQVQLLQSLNLSLSENRLFLVCQCGAAVRHTPAHPVDASAGWFCAWHMAHCGRLNRKRVLLFGRPVDTRHLSFSCTQKAWREI</sequence>
<proteinExistence type="predicted"/>
<gene>
    <name evidence="1" type="ORF">CEXT_239771</name>
</gene>
<dbReference type="Proteomes" id="UP001054945">
    <property type="component" value="Unassembled WGS sequence"/>
</dbReference>